<reference evidence="1" key="2">
    <citation type="submission" date="2020-11" db="EMBL/GenBank/DDBJ databases">
        <authorList>
            <person name="McCartney M.A."/>
            <person name="Auch B."/>
            <person name="Kono T."/>
            <person name="Mallez S."/>
            <person name="Becker A."/>
            <person name="Gohl D.M."/>
            <person name="Silverstein K.A.T."/>
            <person name="Koren S."/>
            <person name="Bechman K.B."/>
            <person name="Herman A."/>
            <person name="Abrahante J.E."/>
            <person name="Garbe J."/>
        </authorList>
    </citation>
    <scope>NUCLEOTIDE SEQUENCE</scope>
    <source>
        <strain evidence="1">Duluth1</strain>
        <tissue evidence="1">Whole animal</tissue>
    </source>
</reference>
<comment type="caution">
    <text evidence="1">The sequence shown here is derived from an EMBL/GenBank/DDBJ whole genome shotgun (WGS) entry which is preliminary data.</text>
</comment>
<accession>A0A9D4CZW5</accession>
<proteinExistence type="predicted"/>
<name>A0A9D4CZW5_DREPO</name>
<dbReference type="Proteomes" id="UP000828390">
    <property type="component" value="Unassembled WGS sequence"/>
</dbReference>
<sequence length="112" mass="12802">MSPCAFQNIIESEIREAAANKQYDIRLKLSHFYITDSNMRDLNLILSTNLSNDQSLKFSFGTSSSSLAVHEPTSHFECNLSSCHKLKSLHRWGKHTRLTGNGVKYTIYQTYN</sequence>
<reference evidence="1" key="1">
    <citation type="journal article" date="2019" name="bioRxiv">
        <title>The Genome of the Zebra Mussel, Dreissena polymorpha: A Resource for Invasive Species Research.</title>
        <authorList>
            <person name="McCartney M.A."/>
            <person name="Auch B."/>
            <person name="Kono T."/>
            <person name="Mallez S."/>
            <person name="Zhang Y."/>
            <person name="Obille A."/>
            <person name="Becker A."/>
            <person name="Abrahante J.E."/>
            <person name="Garbe J."/>
            <person name="Badalamenti J.P."/>
            <person name="Herman A."/>
            <person name="Mangelson H."/>
            <person name="Liachko I."/>
            <person name="Sullivan S."/>
            <person name="Sone E.D."/>
            <person name="Koren S."/>
            <person name="Silverstein K.A.T."/>
            <person name="Beckman K.B."/>
            <person name="Gohl D.M."/>
        </authorList>
    </citation>
    <scope>NUCLEOTIDE SEQUENCE</scope>
    <source>
        <strain evidence="1">Duluth1</strain>
        <tissue evidence="1">Whole animal</tissue>
    </source>
</reference>
<gene>
    <name evidence="1" type="ORF">DPMN_042135</name>
</gene>
<keyword evidence="2" id="KW-1185">Reference proteome</keyword>
<dbReference type="EMBL" id="JAIWYP010000011">
    <property type="protein sequence ID" value="KAH3735599.1"/>
    <property type="molecule type" value="Genomic_DNA"/>
</dbReference>
<evidence type="ECO:0000313" key="1">
    <source>
        <dbReference type="EMBL" id="KAH3735599.1"/>
    </source>
</evidence>
<protein>
    <submittedName>
        <fullName evidence="1">Uncharacterized protein</fullName>
    </submittedName>
</protein>
<dbReference type="AlphaFoldDB" id="A0A9D4CZW5"/>
<evidence type="ECO:0000313" key="2">
    <source>
        <dbReference type="Proteomes" id="UP000828390"/>
    </source>
</evidence>
<organism evidence="1 2">
    <name type="scientific">Dreissena polymorpha</name>
    <name type="common">Zebra mussel</name>
    <name type="synonym">Mytilus polymorpha</name>
    <dbReference type="NCBI Taxonomy" id="45954"/>
    <lineage>
        <taxon>Eukaryota</taxon>
        <taxon>Metazoa</taxon>
        <taxon>Spiralia</taxon>
        <taxon>Lophotrochozoa</taxon>
        <taxon>Mollusca</taxon>
        <taxon>Bivalvia</taxon>
        <taxon>Autobranchia</taxon>
        <taxon>Heteroconchia</taxon>
        <taxon>Euheterodonta</taxon>
        <taxon>Imparidentia</taxon>
        <taxon>Neoheterodontei</taxon>
        <taxon>Myida</taxon>
        <taxon>Dreissenoidea</taxon>
        <taxon>Dreissenidae</taxon>
        <taxon>Dreissena</taxon>
    </lineage>
</organism>